<dbReference type="EMBL" id="CAJVPU010025413">
    <property type="protein sequence ID" value="CAG8696224.1"/>
    <property type="molecule type" value="Genomic_DNA"/>
</dbReference>
<evidence type="ECO:0000313" key="1">
    <source>
        <dbReference type="EMBL" id="CAG8696224.1"/>
    </source>
</evidence>
<protein>
    <submittedName>
        <fullName evidence="1">13649_t:CDS:1</fullName>
    </submittedName>
</protein>
<accession>A0ACA9P7H9</accession>
<proteinExistence type="predicted"/>
<sequence>MDDYEAECTIISKQYGVKDAQNLKEQVVLLGIISTVMPILLTKYPDLLALDSTGCHNSLNFPNTAFMVRSDKPHGRVIAIFISDKKTILVVDLMFESWLAINKWDLYLVAARKHFPNTQATILDAKKLQTAIEITSLVVAETIVSYFQKYWFYIWPDYKHNDCSIKINMLLESYFKKNMILHYRERYTKSLHSNLKKIDTSMCIDSGEIEREK</sequence>
<gene>
    <name evidence="1" type="ORF">DHETER_LOCUS11521</name>
</gene>
<feature type="non-terminal residue" evidence="1">
    <location>
        <position position="213"/>
    </location>
</feature>
<evidence type="ECO:0000313" key="2">
    <source>
        <dbReference type="Proteomes" id="UP000789702"/>
    </source>
</evidence>
<comment type="caution">
    <text evidence="1">The sequence shown here is derived from an EMBL/GenBank/DDBJ whole genome shotgun (WGS) entry which is preliminary data.</text>
</comment>
<reference evidence="1" key="1">
    <citation type="submission" date="2021-06" db="EMBL/GenBank/DDBJ databases">
        <authorList>
            <person name="Kallberg Y."/>
            <person name="Tangrot J."/>
            <person name="Rosling A."/>
        </authorList>
    </citation>
    <scope>NUCLEOTIDE SEQUENCE</scope>
    <source>
        <strain evidence="1">IL203A</strain>
    </source>
</reference>
<dbReference type="Proteomes" id="UP000789702">
    <property type="component" value="Unassembled WGS sequence"/>
</dbReference>
<organism evidence="1 2">
    <name type="scientific">Dentiscutata heterogama</name>
    <dbReference type="NCBI Taxonomy" id="1316150"/>
    <lineage>
        <taxon>Eukaryota</taxon>
        <taxon>Fungi</taxon>
        <taxon>Fungi incertae sedis</taxon>
        <taxon>Mucoromycota</taxon>
        <taxon>Glomeromycotina</taxon>
        <taxon>Glomeromycetes</taxon>
        <taxon>Diversisporales</taxon>
        <taxon>Gigasporaceae</taxon>
        <taxon>Dentiscutata</taxon>
    </lineage>
</organism>
<keyword evidence="2" id="KW-1185">Reference proteome</keyword>
<name>A0ACA9P7H9_9GLOM</name>